<reference evidence="9" key="1">
    <citation type="journal article" date="2023" name="Mol. Biol. Evol.">
        <title>Third-Generation Sequencing Reveals the Adaptive Role of the Epigenome in Three Deep-Sea Polychaetes.</title>
        <authorList>
            <person name="Perez M."/>
            <person name="Aroh O."/>
            <person name="Sun Y."/>
            <person name="Lan Y."/>
            <person name="Juniper S.K."/>
            <person name="Young C.R."/>
            <person name="Angers B."/>
            <person name="Qian P.Y."/>
        </authorList>
    </citation>
    <scope>NUCLEOTIDE SEQUENCE</scope>
    <source>
        <strain evidence="9">R07B-5</strain>
    </source>
</reference>
<dbReference type="SUPFAM" id="SSF57716">
    <property type="entry name" value="Glucocorticoid receptor-like (DNA-binding domain)"/>
    <property type="match status" value="2"/>
</dbReference>
<keyword evidence="2" id="KW-0479">Metal-binding</keyword>
<dbReference type="AlphaFoldDB" id="A0AAD9L2A4"/>
<keyword evidence="5" id="KW-0539">Nucleus</keyword>
<feature type="compositionally biased region" description="Low complexity" evidence="7">
    <location>
        <begin position="325"/>
        <end position="343"/>
    </location>
</feature>
<dbReference type="InterPro" id="IPR013088">
    <property type="entry name" value="Znf_NHR/GATA"/>
</dbReference>
<proteinExistence type="predicted"/>
<dbReference type="GO" id="GO:0008270">
    <property type="term" value="F:zinc ion binding"/>
    <property type="evidence" value="ECO:0007669"/>
    <property type="project" value="UniProtKB-KW"/>
</dbReference>
<evidence type="ECO:0000313" key="10">
    <source>
        <dbReference type="Proteomes" id="UP001209878"/>
    </source>
</evidence>
<comment type="subcellular location">
    <subcellularLocation>
        <location evidence="1">Nucleus</location>
    </subcellularLocation>
</comment>
<dbReference type="GO" id="GO:0045165">
    <property type="term" value="P:cell fate commitment"/>
    <property type="evidence" value="ECO:0007669"/>
    <property type="project" value="TreeGrafter"/>
</dbReference>
<sequence>MYHHRTNHPQGVAATPVAPPLGMQHTDGAMAASPYQLGCNNPPVYMPPSLPMYPGYIPGMSNPVYTPSSTPSSWANVQADGVSSLKYPSPYSSAGFALPPTPTPSPSNAVTLAPMDPMEAARSANFPAGQLSVSDISAWKGIAPRGYGGAPVVFPPNKCRGGDYFTDVGKECVNCGATSTPLWRTDGTGHYLCNACGLYKMGGTITRPAQPTRKSCGMKQNDNNTCANCMTRTTTLWRRNAEGEAVCNACGLYFKLHGIKRPIALRKDGIQTRKRKPKTSRLSRASSEATPPGSEVQPATSLAAPSPAQHNNNNGNGGGGDSDSLPELLTPSSASTSSPSTASQKSPDFHFAGGMLGAAPSSSPVGHLPTPDTSPVMAGMTSMSYVYNMYTGGTSPSMGVRFYHDNVGCGGAGGGGCGGTGGGNMQQEYHRLVNSPL</sequence>
<dbReference type="GO" id="GO:0045944">
    <property type="term" value="P:positive regulation of transcription by RNA polymerase II"/>
    <property type="evidence" value="ECO:0007669"/>
    <property type="project" value="TreeGrafter"/>
</dbReference>
<dbReference type="CDD" id="cd00202">
    <property type="entry name" value="ZnF_GATA"/>
    <property type="match status" value="2"/>
</dbReference>
<dbReference type="GO" id="GO:0000981">
    <property type="term" value="F:DNA-binding transcription factor activity, RNA polymerase II-specific"/>
    <property type="evidence" value="ECO:0007669"/>
    <property type="project" value="TreeGrafter"/>
</dbReference>
<evidence type="ECO:0000313" key="9">
    <source>
        <dbReference type="EMBL" id="KAK2181670.1"/>
    </source>
</evidence>
<organism evidence="9 10">
    <name type="scientific">Ridgeia piscesae</name>
    <name type="common">Tubeworm</name>
    <dbReference type="NCBI Taxonomy" id="27915"/>
    <lineage>
        <taxon>Eukaryota</taxon>
        <taxon>Metazoa</taxon>
        <taxon>Spiralia</taxon>
        <taxon>Lophotrochozoa</taxon>
        <taxon>Annelida</taxon>
        <taxon>Polychaeta</taxon>
        <taxon>Sedentaria</taxon>
        <taxon>Canalipalpata</taxon>
        <taxon>Sabellida</taxon>
        <taxon>Siboglinidae</taxon>
        <taxon>Ridgeia</taxon>
    </lineage>
</organism>
<dbReference type="EMBL" id="JAODUO010000386">
    <property type="protein sequence ID" value="KAK2181670.1"/>
    <property type="molecule type" value="Genomic_DNA"/>
</dbReference>
<gene>
    <name evidence="9" type="ORF">NP493_387g00021</name>
</gene>
<dbReference type="PROSITE" id="PS50114">
    <property type="entry name" value="GATA_ZN_FINGER_2"/>
    <property type="match status" value="2"/>
</dbReference>
<dbReference type="GO" id="GO:0005634">
    <property type="term" value="C:nucleus"/>
    <property type="evidence" value="ECO:0007669"/>
    <property type="project" value="UniProtKB-SubCell"/>
</dbReference>
<dbReference type="PRINTS" id="PR00619">
    <property type="entry name" value="GATAZNFINGER"/>
</dbReference>
<dbReference type="InterPro" id="IPR039355">
    <property type="entry name" value="Transcription_factor_GATA"/>
</dbReference>
<feature type="compositionally biased region" description="Basic residues" evidence="7">
    <location>
        <begin position="272"/>
        <end position="281"/>
    </location>
</feature>
<keyword evidence="4" id="KW-0862">Zinc</keyword>
<protein>
    <recommendedName>
        <fullName evidence="8">GATA-type domain-containing protein</fullName>
    </recommendedName>
</protein>
<evidence type="ECO:0000256" key="6">
    <source>
        <dbReference type="PROSITE-ProRule" id="PRU00094"/>
    </source>
</evidence>
<evidence type="ECO:0000256" key="3">
    <source>
        <dbReference type="ARBA" id="ARBA00022771"/>
    </source>
</evidence>
<evidence type="ECO:0000256" key="7">
    <source>
        <dbReference type="SAM" id="MobiDB-lite"/>
    </source>
</evidence>
<dbReference type="Proteomes" id="UP001209878">
    <property type="component" value="Unassembled WGS sequence"/>
</dbReference>
<feature type="domain" description="GATA-type" evidence="8">
    <location>
        <begin position="220"/>
        <end position="273"/>
    </location>
</feature>
<name>A0AAD9L2A4_RIDPI</name>
<dbReference type="PANTHER" id="PTHR10071:SF281">
    <property type="entry name" value="BOX A-BINDING FACTOR-RELATED"/>
    <property type="match status" value="1"/>
</dbReference>
<evidence type="ECO:0000256" key="4">
    <source>
        <dbReference type="ARBA" id="ARBA00022833"/>
    </source>
</evidence>
<dbReference type="GO" id="GO:0000978">
    <property type="term" value="F:RNA polymerase II cis-regulatory region sequence-specific DNA binding"/>
    <property type="evidence" value="ECO:0007669"/>
    <property type="project" value="TreeGrafter"/>
</dbReference>
<dbReference type="FunFam" id="3.30.50.10:FF:000002">
    <property type="entry name" value="Gata transcription factor gatad"/>
    <property type="match status" value="1"/>
</dbReference>
<dbReference type="Gene3D" id="3.30.50.10">
    <property type="entry name" value="Erythroid Transcription Factor GATA-1, subunit A"/>
    <property type="match status" value="2"/>
</dbReference>
<feature type="region of interest" description="Disordered" evidence="7">
    <location>
        <begin position="267"/>
        <end position="373"/>
    </location>
</feature>
<dbReference type="PANTHER" id="PTHR10071">
    <property type="entry name" value="TRANSCRIPTION FACTOR GATA FAMILY MEMBER"/>
    <property type="match status" value="1"/>
</dbReference>
<dbReference type="GO" id="GO:0000122">
    <property type="term" value="P:negative regulation of transcription by RNA polymerase II"/>
    <property type="evidence" value="ECO:0007669"/>
    <property type="project" value="TreeGrafter"/>
</dbReference>
<evidence type="ECO:0000256" key="2">
    <source>
        <dbReference type="ARBA" id="ARBA00022723"/>
    </source>
</evidence>
<keyword evidence="3 6" id="KW-0863">Zinc-finger</keyword>
<accession>A0AAD9L2A4</accession>
<feature type="domain" description="GATA-type" evidence="8">
    <location>
        <begin position="166"/>
        <end position="221"/>
    </location>
</feature>
<dbReference type="Pfam" id="PF00320">
    <property type="entry name" value="GATA"/>
    <property type="match status" value="2"/>
</dbReference>
<comment type="caution">
    <text evidence="9">The sequence shown here is derived from an EMBL/GenBank/DDBJ whole genome shotgun (WGS) entry which is preliminary data.</text>
</comment>
<keyword evidence="10" id="KW-1185">Reference proteome</keyword>
<evidence type="ECO:0000256" key="5">
    <source>
        <dbReference type="ARBA" id="ARBA00023242"/>
    </source>
</evidence>
<evidence type="ECO:0000259" key="8">
    <source>
        <dbReference type="PROSITE" id="PS50114"/>
    </source>
</evidence>
<dbReference type="SMART" id="SM00401">
    <property type="entry name" value="ZnF_GATA"/>
    <property type="match status" value="2"/>
</dbReference>
<dbReference type="InterPro" id="IPR000679">
    <property type="entry name" value="Znf_GATA"/>
</dbReference>
<evidence type="ECO:0000256" key="1">
    <source>
        <dbReference type="ARBA" id="ARBA00004123"/>
    </source>
</evidence>
<dbReference type="PROSITE" id="PS00344">
    <property type="entry name" value="GATA_ZN_FINGER_1"/>
    <property type="match status" value="2"/>
</dbReference>